<comment type="caution">
    <text evidence="3">The sequence shown here is derived from an EMBL/GenBank/DDBJ whole genome shotgun (WGS) entry which is preliminary data.</text>
</comment>
<keyword evidence="4" id="KW-1185">Reference proteome</keyword>
<accession>A0ABR2IXQ8</accession>
<feature type="region of interest" description="Disordered" evidence="1">
    <location>
        <begin position="1"/>
        <end position="42"/>
    </location>
</feature>
<feature type="transmembrane region" description="Helical" evidence="2">
    <location>
        <begin position="57"/>
        <end position="75"/>
    </location>
</feature>
<keyword evidence="2" id="KW-1133">Transmembrane helix</keyword>
<feature type="transmembrane region" description="Helical" evidence="2">
    <location>
        <begin position="96"/>
        <end position="114"/>
    </location>
</feature>
<organism evidence="3 4">
    <name type="scientific">Tritrichomonas musculus</name>
    <dbReference type="NCBI Taxonomy" id="1915356"/>
    <lineage>
        <taxon>Eukaryota</taxon>
        <taxon>Metamonada</taxon>
        <taxon>Parabasalia</taxon>
        <taxon>Tritrichomonadida</taxon>
        <taxon>Tritrichomonadidae</taxon>
        <taxon>Tritrichomonas</taxon>
    </lineage>
</organism>
<gene>
    <name evidence="3" type="ORF">M9Y10_008154</name>
</gene>
<evidence type="ECO:0000313" key="3">
    <source>
        <dbReference type="EMBL" id="KAK8870276.1"/>
    </source>
</evidence>
<evidence type="ECO:0000313" key="4">
    <source>
        <dbReference type="Proteomes" id="UP001470230"/>
    </source>
</evidence>
<sequence>MSSRSPTPSDYSRRSSRSPTPVTKHSSKHPSRRQTPKTQGKTQIHSKFLYELDFVDYILLFFLLLFFFAFFSVDFSKIKPPDELKKYDYKIGVKRFYLILESIFLILLSLKKYFGVKCNLN</sequence>
<reference evidence="3 4" key="1">
    <citation type="submission" date="2024-04" db="EMBL/GenBank/DDBJ databases">
        <title>Tritrichomonas musculus Genome.</title>
        <authorList>
            <person name="Alves-Ferreira E."/>
            <person name="Grigg M."/>
            <person name="Lorenzi H."/>
            <person name="Galac M."/>
        </authorList>
    </citation>
    <scope>NUCLEOTIDE SEQUENCE [LARGE SCALE GENOMIC DNA]</scope>
    <source>
        <strain evidence="3 4">EAF2021</strain>
    </source>
</reference>
<evidence type="ECO:0000256" key="2">
    <source>
        <dbReference type="SAM" id="Phobius"/>
    </source>
</evidence>
<keyword evidence="2" id="KW-0472">Membrane</keyword>
<protein>
    <submittedName>
        <fullName evidence="3">Uncharacterized protein</fullName>
    </submittedName>
</protein>
<feature type="compositionally biased region" description="Low complexity" evidence="1">
    <location>
        <begin position="1"/>
        <end position="10"/>
    </location>
</feature>
<feature type="compositionally biased region" description="Basic residues" evidence="1">
    <location>
        <begin position="25"/>
        <end position="35"/>
    </location>
</feature>
<keyword evidence="2" id="KW-0812">Transmembrane</keyword>
<evidence type="ECO:0000256" key="1">
    <source>
        <dbReference type="SAM" id="MobiDB-lite"/>
    </source>
</evidence>
<proteinExistence type="predicted"/>
<dbReference type="Proteomes" id="UP001470230">
    <property type="component" value="Unassembled WGS sequence"/>
</dbReference>
<dbReference type="EMBL" id="JAPFFF010000014">
    <property type="protein sequence ID" value="KAK8870276.1"/>
    <property type="molecule type" value="Genomic_DNA"/>
</dbReference>
<name>A0ABR2IXQ8_9EUKA</name>